<organism evidence="3 4">
    <name type="scientific">Vibrio aerogenes CECT 7868</name>
    <dbReference type="NCBI Taxonomy" id="1216006"/>
    <lineage>
        <taxon>Bacteria</taxon>
        <taxon>Pseudomonadati</taxon>
        <taxon>Pseudomonadota</taxon>
        <taxon>Gammaproteobacteria</taxon>
        <taxon>Vibrionales</taxon>
        <taxon>Vibrionaceae</taxon>
        <taxon>Vibrio</taxon>
    </lineage>
</organism>
<keyword evidence="4" id="KW-1185">Reference proteome</keyword>
<proteinExistence type="predicted"/>
<dbReference type="EMBL" id="FQXZ01000032">
    <property type="protein sequence ID" value="SHI25349.1"/>
    <property type="molecule type" value="Genomic_DNA"/>
</dbReference>
<evidence type="ECO:0000259" key="2">
    <source>
        <dbReference type="Pfam" id="PF25513"/>
    </source>
</evidence>
<reference evidence="3 4" key="1">
    <citation type="submission" date="2016-11" db="EMBL/GenBank/DDBJ databases">
        <authorList>
            <person name="Jaros S."/>
            <person name="Januszkiewicz K."/>
            <person name="Wedrychowicz H."/>
        </authorList>
    </citation>
    <scope>NUCLEOTIDE SEQUENCE [LARGE SCALE GENOMIC DNA]</scope>
    <source>
        <strain evidence="3 4">CECT 7868</strain>
    </source>
</reference>
<dbReference type="Proteomes" id="UP000184608">
    <property type="component" value="Unassembled WGS sequence"/>
</dbReference>
<evidence type="ECO:0000313" key="3">
    <source>
        <dbReference type="EMBL" id="SHI25349.1"/>
    </source>
</evidence>
<dbReference type="Pfam" id="PF25513">
    <property type="entry name" value="P2_C"/>
    <property type="match status" value="1"/>
</dbReference>
<dbReference type="Gene3D" id="2.60.120.730">
    <property type="match status" value="2"/>
</dbReference>
<accession>A0A1M5ZMI9</accession>
<dbReference type="OrthoDB" id="6194061at2"/>
<dbReference type="RefSeq" id="WP_073604556.1">
    <property type="nucleotide sequence ID" value="NZ_FQXZ01000032.1"/>
</dbReference>
<dbReference type="AlphaFoldDB" id="A0A1M5ZMI9"/>
<evidence type="ECO:0000313" key="4">
    <source>
        <dbReference type="Proteomes" id="UP000184608"/>
    </source>
</evidence>
<feature type="domain" description="Viral coat protein P2 C-terminal" evidence="2">
    <location>
        <begin position="142"/>
        <end position="261"/>
    </location>
</feature>
<dbReference type="STRING" id="1216006.VA7868_02934"/>
<evidence type="ECO:0000259" key="1">
    <source>
        <dbReference type="Pfam" id="PF18628"/>
    </source>
</evidence>
<dbReference type="InterPro" id="IPR041377">
    <property type="entry name" value="P2_N"/>
</dbReference>
<feature type="domain" description="Viral coat protein P2 N-terminal" evidence="1">
    <location>
        <begin position="5"/>
        <end position="133"/>
    </location>
</feature>
<protein>
    <submittedName>
        <fullName evidence="3">Uncharacterized protein</fullName>
    </submittedName>
</protein>
<gene>
    <name evidence="3" type="ORF">VA7868_02934</name>
</gene>
<dbReference type="InterPro" id="IPR057915">
    <property type="entry name" value="P2_C"/>
</dbReference>
<name>A0A1M5ZMI9_9VIBR</name>
<dbReference type="Pfam" id="PF18628">
    <property type="entry name" value="P2_N"/>
    <property type="match status" value="1"/>
</dbReference>
<sequence length="275" mass="30915">MNSVMKMNSFTGVGYGEKATLTVPTGPTYEEIFLETNLTPEQLKRVSVTLNGDEIIVLDGKLMKALEAYKGMPSSPGFYHIPLADISAKTKNGMRYSALVTEQGDNIILEVEIASSSDDNAPGIMLKGHASVSPEQPMRVVVPQIKRQTMQASSTENEFLNLVSGPYILVRRMFFLSEKVNALEIHNDYIKVYDTTKTVEMMRAKRNKKYWPSDMYVFDPIMRGYFIDELFRTEHINELKFTVKTDEPGEAIPIIVESVKIVRPEVFEAAQAAKA</sequence>
<dbReference type="InterPro" id="IPR053751">
    <property type="entry name" value="Viral_Major_Capsid_sf"/>
</dbReference>